<dbReference type="AlphaFoldDB" id="A0A4S8L4N5"/>
<feature type="compositionally biased region" description="Basic and acidic residues" evidence="1">
    <location>
        <begin position="357"/>
        <end position="368"/>
    </location>
</feature>
<keyword evidence="3" id="KW-1185">Reference proteome</keyword>
<feature type="compositionally biased region" description="Low complexity" evidence="1">
    <location>
        <begin position="120"/>
        <end position="134"/>
    </location>
</feature>
<dbReference type="EMBL" id="ML179658">
    <property type="protein sequence ID" value="THU83517.1"/>
    <property type="molecule type" value="Genomic_DNA"/>
</dbReference>
<feature type="compositionally biased region" description="Basic and acidic residues" evidence="1">
    <location>
        <begin position="433"/>
        <end position="450"/>
    </location>
</feature>
<feature type="compositionally biased region" description="Polar residues" evidence="1">
    <location>
        <begin position="761"/>
        <end position="772"/>
    </location>
</feature>
<feature type="compositionally biased region" description="Basic and acidic residues" evidence="1">
    <location>
        <begin position="384"/>
        <end position="399"/>
    </location>
</feature>
<sequence length="772" mass="84653">MAPSVDRPTYDIVTFLHRRFRHFFTPGGSQPVVIPRDEFPAFVDEVSLSIQFLHSAVTTKTLPAVAIRVYHECVRTLLLSFSTNQVPVPAWCPGWLDLDKTSHVRTSWDPSTDLPRASDTPVAAPPATQQQEPPSTQPPPYSATQNPTPPSNQPLVASPSGFGLPQATRVLRSSTSTPKNQPFGQPSTLLRNIAGTPINTVNPSTPSSSRTARPAQNFSAPPISTLSAGTSPTSSMRQGSSPFLAPKRTTSTSTSQNPISGLSSRMVTPPPPVTDQDDELVSSSPERPLADLVGKPAAKRPVPNPIRPGTFAPFGKQRKPPVKPPVARPPRSPTPEPAPQTTPEPSTSKVQGKKRARSESDFEDKPDSNDPLLEPQTTQILHLPPREHSSPETRQRRQDQPFTETAGSSRTDIRLIKKPKLVEETSEDNADVEGSHDETSEHEPEPETSKGKKAKMTKKKPGKKRSTAKPTTPAVRRQQQERYRNAAFPGLAWSADLKLPVIDNAEAFKNFETSLVQITPVPQSRTSESRTFRASKIDIPDGFILSSELPGFISIDVLKQMNFSAHTNRLACCTCISQTMTKECEGRGPGEKCVNCRTGSCSTHGGFIRQELASMASSRHVLESSPLIASQLNRLLSMQQNMETEAQAMMQRINHFDREVVVLQGMMRDVPRVLWQIEQANPDFEWTDEFLLKLAEIAGWTIAPTVEEAMEYARHPTTGMMRRFHPLYPDTSNAGCSRSAEEVAYEAGGMQLRYPDEGADSASQAPGSPSSR</sequence>
<evidence type="ECO:0000313" key="2">
    <source>
        <dbReference type="EMBL" id="THU83517.1"/>
    </source>
</evidence>
<feature type="compositionally biased region" description="Basic residues" evidence="1">
    <location>
        <begin position="451"/>
        <end position="467"/>
    </location>
</feature>
<dbReference type="Proteomes" id="UP000297245">
    <property type="component" value="Unassembled WGS sequence"/>
</dbReference>
<gene>
    <name evidence="2" type="ORF">K435DRAFT_871221</name>
</gene>
<feature type="region of interest" description="Disordered" evidence="1">
    <location>
        <begin position="104"/>
        <end position="164"/>
    </location>
</feature>
<evidence type="ECO:0000256" key="1">
    <source>
        <dbReference type="SAM" id="MobiDB-lite"/>
    </source>
</evidence>
<reference evidence="2 3" key="1">
    <citation type="journal article" date="2019" name="Nat. Ecol. Evol.">
        <title>Megaphylogeny resolves global patterns of mushroom evolution.</title>
        <authorList>
            <person name="Varga T."/>
            <person name="Krizsan K."/>
            <person name="Foldi C."/>
            <person name="Dima B."/>
            <person name="Sanchez-Garcia M."/>
            <person name="Sanchez-Ramirez S."/>
            <person name="Szollosi G.J."/>
            <person name="Szarkandi J.G."/>
            <person name="Papp V."/>
            <person name="Albert L."/>
            <person name="Andreopoulos W."/>
            <person name="Angelini C."/>
            <person name="Antonin V."/>
            <person name="Barry K.W."/>
            <person name="Bougher N.L."/>
            <person name="Buchanan P."/>
            <person name="Buyck B."/>
            <person name="Bense V."/>
            <person name="Catcheside P."/>
            <person name="Chovatia M."/>
            <person name="Cooper J."/>
            <person name="Damon W."/>
            <person name="Desjardin D."/>
            <person name="Finy P."/>
            <person name="Geml J."/>
            <person name="Haridas S."/>
            <person name="Hughes K."/>
            <person name="Justo A."/>
            <person name="Karasinski D."/>
            <person name="Kautmanova I."/>
            <person name="Kiss B."/>
            <person name="Kocsube S."/>
            <person name="Kotiranta H."/>
            <person name="LaButti K.M."/>
            <person name="Lechner B.E."/>
            <person name="Liimatainen K."/>
            <person name="Lipzen A."/>
            <person name="Lukacs Z."/>
            <person name="Mihaltcheva S."/>
            <person name="Morgado L.N."/>
            <person name="Niskanen T."/>
            <person name="Noordeloos M.E."/>
            <person name="Ohm R.A."/>
            <person name="Ortiz-Santana B."/>
            <person name="Ovrebo C."/>
            <person name="Racz N."/>
            <person name="Riley R."/>
            <person name="Savchenko A."/>
            <person name="Shiryaev A."/>
            <person name="Soop K."/>
            <person name="Spirin V."/>
            <person name="Szebenyi C."/>
            <person name="Tomsovsky M."/>
            <person name="Tulloss R.E."/>
            <person name="Uehling J."/>
            <person name="Grigoriev I.V."/>
            <person name="Vagvolgyi C."/>
            <person name="Papp T."/>
            <person name="Martin F.M."/>
            <person name="Miettinen O."/>
            <person name="Hibbett D.S."/>
            <person name="Nagy L.G."/>
        </authorList>
    </citation>
    <scope>NUCLEOTIDE SEQUENCE [LARGE SCALE GENOMIC DNA]</scope>
    <source>
        <strain evidence="2 3">CBS 962.96</strain>
    </source>
</reference>
<evidence type="ECO:0000313" key="3">
    <source>
        <dbReference type="Proteomes" id="UP000297245"/>
    </source>
</evidence>
<accession>A0A4S8L4N5</accession>
<name>A0A4S8L4N5_DENBC</name>
<organism evidence="2 3">
    <name type="scientific">Dendrothele bispora (strain CBS 962.96)</name>
    <dbReference type="NCBI Taxonomy" id="1314807"/>
    <lineage>
        <taxon>Eukaryota</taxon>
        <taxon>Fungi</taxon>
        <taxon>Dikarya</taxon>
        <taxon>Basidiomycota</taxon>
        <taxon>Agaricomycotina</taxon>
        <taxon>Agaricomycetes</taxon>
        <taxon>Agaricomycetidae</taxon>
        <taxon>Agaricales</taxon>
        <taxon>Agaricales incertae sedis</taxon>
        <taxon>Dendrothele</taxon>
    </lineage>
</organism>
<feature type="region of interest" description="Disordered" evidence="1">
    <location>
        <begin position="171"/>
        <end position="190"/>
    </location>
</feature>
<feature type="compositionally biased region" description="Basic and acidic residues" evidence="1">
    <location>
        <begin position="411"/>
        <end position="423"/>
    </location>
</feature>
<feature type="compositionally biased region" description="Polar residues" evidence="1">
    <location>
        <begin position="248"/>
        <end position="266"/>
    </location>
</feature>
<feature type="compositionally biased region" description="Polar residues" evidence="1">
    <location>
        <begin position="216"/>
        <end position="241"/>
    </location>
</feature>
<protein>
    <submittedName>
        <fullName evidence="2">Uncharacterized protein</fullName>
    </submittedName>
</protein>
<proteinExistence type="predicted"/>
<feature type="region of interest" description="Disordered" evidence="1">
    <location>
        <begin position="195"/>
        <end position="478"/>
    </location>
</feature>
<feature type="compositionally biased region" description="Polar residues" evidence="1">
    <location>
        <begin position="400"/>
        <end position="410"/>
    </location>
</feature>
<feature type="region of interest" description="Disordered" evidence="1">
    <location>
        <begin position="748"/>
        <end position="772"/>
    </location>
</feature>
<feature type="compositionally biased region" description="Pro residues" evidence="1">
    <location>
        <begin position="135"/>
        <end position="152"/>
    </location>
</feature>
<feature type="compositionally biased region" description="Pro residues" evidence="1">
    <location>
        <begin position="322"/>
        <end position="342"/>
    </location>
</feature>
<feature type="compositionally biased region" description="Low complexity" evidence="1">
    <location>
        <begin position="203"/>
        <end position="215"/>
    </location>
</feature>